<feature type="transmembrane region" description="Helical" evidence="13">
    <location>
        <begin position="100"/>
        <end position="120"/>
    </location>
</feature>
<evidence type="ECO:0000256" key="4">
    <source>
        <dbReference type="ARBA" id="ARBA00022692"/>
    </source>
</evidence>
<evidence type="ECO:0000256" key="1">
    <source>
        <dbReference type="ARBA" id="ARBA00004572"/>
    </source>
</evidence>
<name>A0A0L6V8W0_9BASI</name>
<dbReference type="OrthoDB" id="10016939at2759"/>
<dbReference type="EMBL" id="LAVV01007091">
    <property type="protein sequence ID" value="KNZ57149.1"/>
    <property type="molecule type" value="Genomic_DNA"/>
</dbReference>
<dbReference type="AlphaFoldDB" id="A0A0L6V8W0"/>
<evidence type="ECO:0000256" key="9">
    <source>
        <dbReference type="ARBA" id="ARBA00023128"/>
    </source>
</evidence>
<evidence type="ECO:0000256" key="13">
    <source>
        <dbReference type="SAM" id="Phobius"/>
    </source>
</evidence>
<evidence type="ECO:0000256" key="5">
    <source>
        <dbReference type="ARBA" id="ARBA00022787"/>
    </source>
</evidence>
<dbReference type="Pfam" id="PF04281">
    <property type="entry name" value="Tom22"/>
    <property type="match status" value="1"/>
</dbReference>
<evidence type="ECO:0000256" key="8">
    <source>
        <dbReference type="ARBA" id="ARBA00023010"/>
    </source>
</evidence>
<dbReference type="GO" id="GO:0006886">
    <property type="term" value="P:intracellular protein transport"/>
    <property type="evidence" value="ECO:0007669"/>
    <property type="project" value="InterPro"/>
</dbReference>
<proteinExistence type="inferred from homology"/>
<dbReference type="Proteomes" id="UP000037035">
    <property type="component" value="Unassembled WGS sequence"/>
</dbReference>
<evidence type="ECO:0000256" key="2">
    <source>
        <dbReference type="ARBA" id="ARBA00009874"/>
    </source>
</evidence>
<keyword evidence="3" id="KW-0813">Transport</keyword>
<evidence type="ECO:0000256" key="12">
    <source>
        <dbReference type="SAM" id="MobiDB-lite"/>
    </source>
</evidence>
<evidence type="ECO:0000313" key="15">
    <source>
        <dbReference type="Proteomes" id="UP000037035"/>
    </source>
</evidence>
<protein>
    <recommendedName>
        <fullName evidence="16">Mitochondrial import receptor subunit tom22</fullName>
    </recommendedName>
</protein>
<accession>A0A0L6V8W0</accession>
<feature type="region of interest" description="Disordered" evidence="12">
    <location>
        <begin position="131"/>
        <end position="162"/>
    </location>
</feature>
<dbReference type="CDD" id="cd22884">
    <property type="entry name" value="TOM22"/>
    <property type="match status" value="1"/>
</dbReference>
<dbReference type="InterPro" id="IPR005683">
    <property type="entry name" value="Tom22"/>
</dbReference>
<keyword evidence="9" id="KW-0496">Mitochondrion</keyword>
<keyword evidence="6" id="KW-0653">Protein transport</keyword>
<evidence type="ECO:0000256" key="11">
    <source>
        <dbReference type="ARBA" id="ARBA00023170"/>
    </source>
</evidence>
<comment type="similarity">
    <text evidence="2">Belongs to the Tom22 family.</text>
</comment>
<reference evidence="14 15" key="1">
    <citation type="submission" date="2015-08" db="EMBL/GenBank/DDBJ databases">
        <title>Next Generation Sequencing and Analysis of the Genome of Puccinia sorghi L Schw, the Causal Agent of Maize Common Rust.</title>
        <authorList>
            <person name="Rochi L."/>
            <person name="Burguener G."/>
            <person name="Darino M."/>
            <person name="Turjanski A."/>
            <person name="Kreff E."/>
            <person name="Dieguez M.J."/>
            <person name="Sacco F."/>
        </authorList>
    </citation>
    <scope>NUCLEOTIDE SEQUENCE [LARGE SCALE GENOMIC DNA]</scope>
    <source>
        <strain evidence="14 15">RO10H11247</strain>
    </source>
</reference>
<keyword evidence="7 13" id="KW-1133">Transmembrane helix</keyword>
<dbReference type="PANTHER" id="PTHR12504:SF0">
    <property type="entry name" value="MITOCHONDRIAL IMPORT RECEPTOR SUBUNIT TOM22 HOMOLOG"/>
    <property type="match status" value="1"/>
</dbReference>
<evidence type="ECO:0000256" key="7">
    <source>
        <dbReference type="ARBA" id="ARBA00022989"/>
    </source>
</evidence>
<dbReference type="PANTHER" id="PTHR12504">
    <property type="entry name" value="MITOCHONDRIAL IMPORT RECEPTOR SUBUNIT TOM22"/>
    <property type="match status" value="1"/>
</dbReference>
<feature type="region of interest" description="Disordered" evidence="12">
    <location>
        <begin position="1"/>
        <end position="43"/>
    </location>
</feature>
<dbReference type="VEuPathDB" id="FungiDB:VP01_2229g3"/>
<comment type="subcellular location">
    <subcellularLocation>
        <location evidence="1">Mitochondrion outer membrane</location>
        <topology evidence="1">Single-pass membrane protein</topology>
    </subcellularLocation>
</comment>
<evidence type="ECO:0000256" key="10">
    <source>
        <dbReference type="ARBA" id="ARBA00023136"/>
    </source>
</evidence>
<keyword evidence="5" id="KW-1000">Mitochondrion outer membrane</keyword>
<keyword evidence="10 13" id="KW-0472">Membrane</keyword>
<evidence type="ECO:0000313" key="14">
    <source>
        <dbReference type="EMBL" id="KNZ57149.1"/>
    </source>
</evidence>
<keyword evidence="8" id="KW-0811">Translocation</keyword>
<feature type="compositionally biased region" description="Low complexity" evidence="12">
    <location>
        <begin position="19"/>
        <end position="28"/>
    </location>
</feature>
<keyword evidence="11" id="KW-0675">Receptor</keyword>
<feature type="compositionally biased region" description="Acidic residues" evidence="12">
    <location>
        <begin position="29"/>
        <end position="43"/>
    </location>
</feature>
<dbReference type="STRING" id="27349.A0A0L6V8W0"/>
<keyword evidence="15" id="KW-1185">Reference proteome</keyword>
<keyword evidence="4 13" id="KW-0812">Transmembrane</keyword>
<comment type="caution">
    <text evidence="14">The sequence shown here is derived from an EMBL/GenBank/DDBJ whole genome shotgun (WGS) entry which is preliminary data.</text>
</comment>
<feature type="compositionally biased region" description="Basic and acidic residues" evidence="12">
    <location>
        <begin position="1"/>
        <end position="10"/>
    </location>
</feature>
<organism evidence="14 15">
    <name type="scientific">Puccinia sorghi</name>
    <dbReference type="NCBI Taxonomy" id="27349"/>
    <lineage>
        <taxon>Eukaryota</taxon>
        <taxon>Fungi</taxon>
        <taxon>Dikarya</taxon>
        <taxon>Basidiomycota</taxon>
        <taxon>Pucciniomycotina</taxon>
        <taxon>Pucciniomycetes</taxon>
        <taxon>Pucciniales</taxon>
        <taxon>Pucciniaceae</taxon>
        <taxon>Puccinia</taxon>
    </lineage>
</organism>
<feature type="compositionally biased region" description="Low complexity" evidence="12">
    <location>
        <begin position="144"/>
        <end position="155"/>
    </location>
</feature>
<dbReference type="GO" id="GO:0005741">
    <property type="term" value="C:mitochondrial outer membrane"/>
    <property type="evidence" value="ECO:0007669"/>
    <property type="project" value="UniProtKB-SubCell"/>
</dbReference>
<sequence length="162" mass="17921">MVKIEELKLDDGDDDFVTESESSSVSDPSEAELEDDRSVVDSEDEELQRSLEMYRIEDETIADRIYALRDIIRPSTRESICSRWNSIWDKSTSTGRTIGSLAWVVTTSIILVGLPMALSIEAESMLVSHEKEMERQRLGQPTLTSSGASSTGDASQPPAAFS</sequence>
<gene>
    <name evidence="14" type="ORF">VP01_2229g3</name>
</gene>
<evidence type="ECO:0000256" key="3">
    <source>
        <dbReference type="ARBA" id="ARBA00022448"/>
    </source>
</evidence>
<evidence type="ECO:0008006" key="16">
    <source>
        <dbReference type="Google" id="ProtNLM"/>
    </source>
</evidence>
<evidence type="ECO:0000256" key="6">
    <source>
        <dbReference type="ARBA" id="ARBA00022927"/>
    </source>
</evidence>